<evidence type="ECO:0000256" key="5">
    <source>
        <dbReference type="ARBA" id="ARBA00022989"/>
    </source>
</evidence>
<evidence type="ECO:0000256" key="7">
    <source>
        <dbReference type="SAM" id="Phobius"/>
    </source>
</evidence>
<evidence type="ECO:0000313" key="10">
    <source>
        <dbReference type="Proteomes" id="UP000825679"/>
    </source>
</evidence>
<evidence type="ECO:0000256" key="4">
    <source>
        <dbReference type="ARBA" id="ARBA00022692"/>
    </source>
</evidence>
<organism evidence="9 10">
    <name type="scientific">Deefgea tanakiae</name>
    <dbReference type="NCBI Taxonomy" id="2865840"/>
    <lineage>
        <taxon>Bacteria</taxon>
        <taxon>Pseudomonadati</taxon>
        <taxon>Pseudomonadota</taxon>
        <taxon>Betaproteobacteria</taxon>
        <taxon>Neisseriales</taxon>
        <taxon>Chitinibacteraceae</taxon>
        <taxon>Deefgea</taxon>
    </lineage>
</organism>
<evidence type="ECO:0000256" key="1">
    <source>
        <dbReference type="ARBA" id="ARBA00004141"/>
    </source>
</evidence>
<dbReference type="NCBIfam" id="TIGR01297">
    <property type="entry name" value="CDF"/>
    <property type="match status" value="1"/>
</dbReference>
<feature type="transmembrane region" description="Helical" evidence="7">
    <location>
        <begin position="159"/>
        <end position="180"/>
    </location>
</feature>
<dbReference type="EMBL" id="CP081150">
    <property type="protein sequence ID" value="QZA79008.1"/>
    <property type="molecule type" value="Genomic_DNA"/>
</dbReference>
<reference evidence="9 10" key="1">
    <citation type="submission" date="2021-08" db="EMBL/GenBank/DDBJ databases">
        <title>complete genome sequencing of Deefgea sp. D25.</title>
        <authorList>
            <person name="Bae J.-W."/>
            <person name="Gim D.-H."/>
        </authorList>
    </citation>
    <scope>NUCLEOTIDE SEQUENCE [LARGE SCALE GENOMIC DNA]</scope>
    <source>
        <strain evidence="9 10">D25</strain>
    </source>
</reference>
<accession>A0ABX8Z8V5</accession>
<feature type="transmembrane region" description="Helical" evidence="7">
    <location>
        <begin position="186"/>
        <end position="206"/>
    </location>
</feature>
<keyword evidence="6 7" id="KW-0472">Membrane</keyword>
<feature type="transmembrane region" description="Helical" evidence="7">
    <location>
        <begin position="20"/>
        <end position="38"/>
    </location>
</feature>
<name>A0ABX8Z8V5_9NEIS</name>
<dbReference type="InterPro" id="IPR027469">
    <property type="entry name" value="Cation_efflux_TMD_sf"/>
</dbReference>
<dbReference type="Gene3D" id="1.20.1510.10">
    <property type="entry name" value="Cation efflux protein transmembrane domain"/>
    <property type="match status" value="1"/>
</dbReference>
<feature type="transmembrane region" description="Helical" evidence="7">
    <location>
        <begin position="44"/>
        <end position="64"/>
    </location>
</feature>
<protein>
    <submittedName>
        <fullName evidence="9">Cation diffusion facilitator family transporter</fullName>
    </submittedName>
</protein>
<evidence type="ECO:0000256" key="2">
    <source>
        <dbReference type="ARBA" id="ARBA00008114"/>
    </source>
</evidence>
<proteinExistence type="inferred from homology"/>
<feature type="transmembrane region" description="Helical" evidence="7">
    <location>
        <begin position="85"/>
        <end position="104"/>
    </location>
</feature>
<dbReference type="PANTHER" id="PTHR43840:SF15">
    <property type="entry name" value="MITOCHONDRIAL METAL TRANSPORTER 1-RELATED"/>
    <property type="match status" value="1"/>
</dbReference>
<evidence type="ECO:0000256" key="3">
    <source>
        <dbReference type="ARBA" id="ARBA00022448"/>
    </source>
</evidence>
<keyword evidence="4 7" id="KW-0812">Transmembrane</keyword>
<evidence type="ECO:0000256" key="6">
    <source>
        <dbReference type="ARBA" id="ARBA00023136"/>
    </source>
</evidence>
<evidence type="ECO:0000259" key="8">
    <source>
        <dbReference type="Pfam" id="PF01545"/>
    </source>
</evidence>
<feature type="transmembrane region" description="Helical" evidence="7">
    <location>
        <begin position="119"/>
        <end position="138"/>
    </location>
</feature>
<dbReference type="SUPFAM" id="SSF161111">
    <property type="entry name" value="Cation efflux protein transmembrane domain-like"/>
    <property type="match status" value="1"/>
</dbReference>
<comment type="similarity">
    <text evidence="2">Belongs to the cation diffusion facilitator (CDF) transporter (TC 2.A.4) family.</text>
</comment>
<dbReference type="Proteomes" id="UP000825679">
    <property type="component" value="Chromosome"/>
</dbReference>
<dbReference type="InterPro" id="IPR058533">
    <property type="entry name" value="Cation_efflux_TM"/>
</dbReference>
<feature type="domain" description="Cation efflux protein transmembrane" evidence="8">
    <location>
        <begin position="20"/>
        <end position="214"/>
    </location>
</feature>
<comment type="subcellular location">
    <subcellularLocation>
        <location evidence="1">Membrane</location>
        <topology evidence="1">Multi-pass membrane protein</topology>
    </subcellularLocation>
</comment>
<evidence type="ECO:0000313" key="9">
    <source>
        <dbReference type="EMBL" id="QZA79008.1"/>
    </source>
</evidence>
<dbReference type="InterPro" id="IPR002524">
    <property type="entry name" value="Cation_efflux"/>
</dbReference>
<sequence length="310" mass="34486">MNSTLSNKQVNRLEQRTLSISIYTIIALAIAGIGYGLYIGSDAVMLDGFYALTSLMGSGLYLLAAKVVEKPADRHFQYGYAHIEPLVNSFNSLILMIVCIYAFFNGLRGLASEGNPVDATEVVVYSLLSAVVCAVVWVHERRVAKRCDSDLIRNDAREWMVSMSFSVVTGLSFALIWVLPEPARTWWANYADSAVLSILALCLAPLPMKAFYTNMREVLVITNPSDEITLRVAEVMQKVEAEYDIAESSCHIVKSGRIYVIEINIMVGPDFTVSSVNELDLLRSKIWQEIGLPLEDAWLGISFTANPRWL</sequence>
<dbReference type="InterPro" id="IPR050291">
    <property type="entry name" value="CDF_Transporter"/>
</dbReference>
<keyword evidence="3" id="KW-0813">Transport</keyword>
<dbReference type="Pfam" id="PF01545">
    <property type="entry name" value="Cation_efflux"/>
    <property type="match status" value="1"/>
</dbReference>
<gene>
    <name evidence="9" type="ORF">K4H28_06320</name>
</gene>
<keyword evidence="5 7" id="KW-1133">Transmembrane helix</keyword>
<dbReference type="RefSeq" id="WP_221007527.1">
    <property type="nucleotide sequence ID" value="NZ_CP081150.1"/>
</dbReference>
<keyword evidence="10" id="KW-1185">Reference proteome</keyword>
<dbReference type="PANTHER" id="PTHR43840">
    <property type="entry name" value="MITOCHONDRIAL METAL TRANSPORTER 1-RELATED"/>
    <property type="match status" value="1"/>
</dbReference>